<feature type="region of interest" description="Disordered" evidence="1">
    <location>
        <begin position="1"/>
        <end position="37"/>
    </location>
</feature>
<evidence type="ECO:0000256" key="1">
    <source>
        <dbReference type="SAM" id="MobiDB-lite"/>
    </source>
</evidence>
<dbReference type="Proteomes" id="UP001232163">
    <property type="component" value="Unassembled WGS sequence"/>
</dbReference>
<evidence type="ECO:0000313" key="2">
    <source>
        <dbReference type="EMBL" id="MDP9766305.1"/>
    </source>
</evidence>
<reference evidence="2 3" key="1">
    <citation type="submission" date="2023-07" db="EMBL/GenBank/DDBJ databases">
        <title>Genomic Encyclopedia of Type Strains, Phase IV (KMG-IV): sequencing the most valuable type-strain genomes for metagenomic binning, comparative biology and taxonomic classification.</title>
        <authorList>
            <person name="Goeker M."/>
        </authorList>
    </citation>
    <scope>NUCLEOTIDE SEQUENCE [LARGE SCALE GENOMIC DNA]</scope>
    <source>
        <strain evidence="2 3">NIO-1023</strain>
    </source>
</reference>
<keyword evidence="3" id="KW-1185">Reference proteome</keyword>
<proteinExistence type="predicted"/>
<gene>
    <name evidence="2" type="ORF">QO006_003770</name>
</gene>
<feature type="compositionally biased region" description="Low complexity" evidence="1">
    <location>
        <begin position="14"/>
        <end position="26"/>
    </location>
</feature>
<comment type="caution">
    <text evidence="2">The sequence shown here is derived from an EMBL/GenBank/DDBJ whole genome shotgun (WGS) entry which is preliminary data.</text>
</comment>
<sequence length="145" mass="16004">MGVRSAQEGAVHAEQQFPRGQQGQQKGQKDGLGELGIPAPSFHPAFLRVDGTCSRQVSAEVTLIHAPRGHHRENDVHDTLQRVVAQEWSAGFEVTGQFGTLETFGFWSGHTPKTPPFVMPVRDPSHVQEFLVQHSLNLKMSGTER</sequence>
<evidence type="ECO:0000313" key="3">
    <source>
        <dbReference type="Proteomes" id="UP001232163"/>
    </source>
</evidence>
<name>A0ABT9MI83_9DEIO</name>
<accession>A0ABT9MI83</accession>
<dbReference type="EMBL" id="JAURUR010000023">
    <property type="protein sequence ID" value="MDP9766305.1"/>
    <property type="molecule type" value="Genomic_DNA"/>
</dbReference>
<protein>
    <submittedName>
        <fullName evidence="2">Uncharacterized protein</fullName>
    </submittedName>
</protein>
<organism evidence="2 3">
    <name type="scientific">Deinococcus enclensis</name>
    <dbReference type="NCBI Taxonomy" id="1049582"/>
    <lineage>
        <taxon>Bacteria</taxon>
        <taxon>Thermotogati</taxon>
        <taxon>Deinococcota</taxon>
        <taxon>Deinococci</taxon>
        <taxon>Deinococcales</taxon>
        <taxon>Deinococcaceae</taxon>
        <taxon>Deinococcus</taxon>
    </lineage>
</organism>